<organism evidence="2 3">
    <name type="scientific">Orchesella dallaii</name>
    <dbReference type="NCBI Taxonomy" id="48710"/>
    <lineage>
        <taxon>Eukaryota</taxon>
        <taxon>Metazoa</taxon>
        <taxon>Ecdysozoa</taxon>
        <taxon>Arthropoda</taxon>
        <taxon>Hexapoda</taxon>
        <taxon>Collembola</taxon>
        <taxon>Entomobryomorpha</taxon>
        <taxon>Entomobryoidea</taxon>
        <taxon>Orchesellidae</taxon>
        <taxon>Orchesellinae</taxon>
        <taxon>Orchesella</taxon>
    </lineage>
</organism>
<protein>
    <submittedName>
        <fullName evidence="2">Uncharacterized protein</fullName>
    </submittedName>
</protein>
<name>A0ABP1S3K1_9HEXA</name>
<feature type="region of interest" description="Disordered" evidence="1">
    <location>
        <begin position="55"/>
        <end position="94"/>
    </location>
</feature>
<reference evidence="2 3" key="1">
    <citation type="submission" date="2024-08" db="EMBL/GenBank/DDBJ databases">
        <authorList>
            <person name="Cucini C."/>
            <person name="Frati F."/>
        </authorList>
    </citation>
    <scope>NUCLEOTIDE SEQUENCE [LARGE SCALE GENOMIC DNA]</scope>
</reference>
<evidence type="ECO:0000256" key="1">
    <source>
        <dbReference type="SAM" id="MobiDB-lite"/>
    </source>
</evidence>
<keyword evidence="3" id="KW-1185">Reference proteome</keyword>
<proteinExistence type="predicted"/>
<accession>A0ABP1S3K1</accession>
<feature type="compositionally biased region" description="Basic and acidic residues" evidence="1">
    <location>
        <begin position="69"/>
        <end position="85"/>
    </location>
</feature>
<evidence type="ECO:0000313" key="2">
    <source>
        <dbReference type="EMBL" id="CAL8142426.1"/>
    </source>
</evidence>
<evidence type="ECO:0000313" key="3">
    <source>
        <dbReference type="Proteomes" id="UP001642540"/>
    </source>
</evidence>
<gene>
    <name evidence="2" type="ORF">ODALV1_LOCUS29045</name>
</gene>
<sequence length="228" mass="25550">MIGVIKGCGTGMIRGVTPANAVLTLEPSNVHYVLSYNSWDCAFSNGLNWSQKRFFRGKSPSDPQNGEGSDPKCIKHDAKANESPRKQPQPLRSLSNHAVTCKFSRSLRGHQAYLLSSLPNPVDKPNLDLIEQISKLVVDNGPVVIRVKTRKHEDLLMEWIGIQREIITVKHDRIEDDRKRLQIAGQQVLREMAKLTKAINLDDLDQAIEGALCSQAKTDYGQQKLRDN</sequence>
<dbReference type="Proteomes" id="UP001642540">
    <property type="component" value="Unassembled WGS sequence"/>
</dbReference>
<comment type="caution">
    <text evidence="2">The sequence shown here is derived from an EMBL/GenBank/DDBJ whole genome shotgun (WGS) entry which is preliminary data.</text>
</comment>
<dbReference type="EMBL" id="CAXLJM020000148">
    <property type="protein sequence ID" value="CAL8142426.1"/>
    <property type="molecule type" value="Genomic_DNA"/>
</dbReference>